<dbReference type="InterPro" id="IPR050982">
    <property type="entry name" value="Auxin_biosynth/cation_transpt"/>
</dbReference>
<dbReference type="EMBL" id="AWFB01000030">
    <property type="protein sequence ID" value="RAN32675.1"/>
    <property type="molecule type" value="Genomic_DNA"/>
</dbReference>
<sequence>MSGAEHMNDTNELVVDVVVIGGGQAGLSASYYLRKSDLDFVILDAQRNPGGAWQRGWNSLRLFSPAEYSSLPGRQMPPSKGDGFPTRIEVLNYLEDYENRYRLPIERPVRVQNIEKQPNALRVQTDNGTWLAKAVISATGTWSKPYIPHYDGAETFRGQQLHSAEYVSPEGLTGKSILIIGGGNSGAQIYAELSRVAGTIWATLHPPKFLPDDVDGRVLFDRASARYGEGSPQGGAPLSDLGDIVMVPSVLEARDRGILRSVRPPVRFTEDRVVWEDGTTTAVDAVIWCTGFHPALDHLDGLGIKQTDGKIAVTGTRSIDEPRLWLLGYGDWTGFASATLVGSARTARDTVREIERCVESNETAHKSVTGQPDHI</sequence>
<evidence type="ECO:0008006" key="4">
    <source>
        <dbReference type="Google" id="ProtNLM"/>
    </source>
</evidence>
<dbReference type="Proteomes" id="UP000249123">
    <property type="component" value="Unassembled WGS sequence"/>
</dbReference>
<dbReference type="AlphaFoldDB" id="A0A8B2PJ16"/>
<evidence type="ECO:0000313" key="3">
    <source>
        <dbReference type="Proteomes" id="UP000249123"/>
    </source>
</evidence>
<protein>
    <recommendedName>
        <fullName evidence="4">FAD-dependent pyridine nucleotide-disulfide oxidoreductase</fullName>
    </recommendedName>
</protein>
<organism evidence="2 3">
    <name type="scientific">Hyphomonas pacifica</name>
    <dbReference type="NCBI Taxonomy" id="1280941"/>
    <lineage>
        <taxon>Bacteria</taxon>
        <taxon>Pseudomonadati</taxon>
        <taxon>Pseudomonadota</taxon>
        <taxon>Alphaproteobacteria</taxon>
        <taxon>Hyphomonadales</taxon>
        <taxon>Hyphomonadaceae</taxon>
        <taxon>Hyphomonas</taxon>
    </lineage>
</organism>
<comment type="caution">
    <text evidence="2">The sequence shown here is derived from an EMBL/GenBank/DDBJ whole genome shotgun (WGS) entry which is preliminary data.</text>
</comment>
<dbReference type="GO" id="GO:0004497">
    <property type="term" value="F:monooxygenase activity"/>
    <property type="evidence" value="ECO:0007669"/>
    <property type="project" value="TreeGrafter"/>
</dbReference>
<proteinExistence type="predicted"/>
<dbReference type="PRINTS" id="PR00368">
    <property type="entry name" value="FADPNR"/>
</dbReference>
<dbReference type="SUPFAM" id="SSF51905">
    <property type="entry name" value="FAD/NAD(P)-binding domain"/>
    <property type="match status" value="2"/>
</dbReference>
<evidence type="ECO:0000313" key="2">
    <source>
        <dbReference type="EMBL" id="RAN32675.1"/>
    </source>
</evidence>
<dbReference type="Gene3D" id="3.50.50.60">
    <property type="entry name" value="FAD/NAD(P)-binding domain"/>
    <property type="match status" value="1"/>
</dbReference>
<dbReference type="PRINTS" id="PR00469">
    <property type="entry name" value="PNDRDTASEII"/>
</dbReference>
<keyword evidence="3" id="KW-1185">Reference proteome</keyword>
<reference evidence="2 3" key="1">
    <citation type="submission" date="2013-04" db="EMBL/GenBank/DDBJ databases">
        <title>Hyphomonas sp. T24B3 Genome Sequencing.</title>
        <authorList>
            <person name="Lai Q."/>
            <person name="Shao Z."/>
        </authorList>
    </citation>
    <scope>NUCLEOTIDE SEQUENCE [LARGE SCALE GENOMIC DNA]</scope>
    <source>
        <strain evidence="2 3">T24B3</strain>
    </source>
</reference>
<gene>
    <name evidence="2" type="ORF">HY3_14730</name>
</gene>
<keyword evidence="1" id="KW-0560">Oxidoreductase</keyword>
<dbReference type="PANTHER" id="PTHR43539:SF78">
    <property type="entry name" value="FLAVIN-CONTAINING MONOOXYGENASE"/>
    <property type="match status" value="1"/>
</dbReference>
<dbReference type="Pfam" id="PF13738">
    <property type="entry name" value="Pyr_redox_3"/>
    <property type="match status" value="1"/>
</dbReference>
<name>A0A8B2PJ16_9PROT</name>
<dbReference type="InterPro" id="IPR036188">
    <property type="entry name" value="FAD/NAD-bd_sf"/>
</dbReference>
<evidence type="ECO:0000256" key="1">
    <source>
        <dbReference type="ARBA" id="ARBA00023002"/>
    </source>
</evidence>
<accession>A0A8B2PJ16</accession>
<dbReference type="PANTHER" id="PTHR43539">
    <property type="entry name" value="FLAVIN-BINDING MONOOXYGENASE-LIKE PROTEIN (AFU_ORTHOLOGUE AFUA_4G09220)"/>
    <property type="match status" value="1"/>
</dbReference>
<dbReference type="NCBIfam" id="NF040505">
    <property type="entry name" value="ArsO_flavin_mono"/>
    <property type="match status" value="1"/>
</dbReference>
<dbReference type="GO" id="GO:0050660">
    <property type="term" value="F:flavin adenine dinucleotide binding"/>
    <property type="evidence" value="ECO:0007669"/>
    <property type="project" value="TreeGrafter"/>
</dbReference>